<dbReference type="InterPro" id="IPR029688">
    <property type="entry name" value="ICR"/>
</dbReference>
<name>A0AAP0BCL6_9ASPA</name>
<proteinExistence type="inferred from homology"/>
<evidence type="ECO:0000256" key="2">
    <source>
        <dbReference type="ARBA" id="ARBA00023054"/>
    </source>
</evidence>
<keyword evidence="6" id="KW-1185">Reference proteome</keyword>
<sequence length="588" mass="65580">MQATKSRRASESSHRISTAGSQQARKISSCRSQKENEQQSLCRNPIFEKGRPIHLTRLESQLKELQEELKTTKDQLASSESCRKSVQHEAEEAKMKLLVMSSKFEDSQRQIIELSAAEDDRIHELRKISQERDKAWQSELTALQNQQSIGMAAWCSATKEIQKLKSQIEILKGELIEKDSVVESLKIQIAESEDGNELVKSKLTIESGQTESEVESELKEAKAEIAVLESKLVDMDVDLRTVLDMNKKLNEEIRAMVSPEDVELGSEIIQSTMVDSELTSESSEIESELKEAKAEIVDLKLKLANMEVDLGTVVDMNKKLNDETSSNVNEEDGEFSSTTILSAVDASELTFESSQIESELKEAKSEIADLKSKLLNMDADLRTVVDMNQRLNDEIRACARQQDVEFSSIALKSAADGSELTFQSSQLESELKEAKSEIADLKSKLANKDVDLRSILDMNKKLNNEIRAQVNQVEAEFSSKITRAAVDISELKGKITDKDAALRPMEEELRRVKAHSNQWRKAAETAAAILMEGTEGRVIEAAGSADPGYPCDRRALMNSPSLDERGGESPGTKNHNVLRMIAGLWKKM</sequence>
<feature type="region of interest" description="Disordered" evidence="4">
    <location>
        <begin position="1"/>
        <end position="43"/>
    </location>
</feature>
<comment type="caution">
    <text evidence="5">The sequence shown here is derived from an EMBL/GenBank/DDBJ whole genome shotgun (WGS) entry which is preliminary data.</text>
</comment>
<feature type="coiled-coil region" evidence="3">
    <location>
        <begin position="424"/>
        <end position="476"/>
    </location>
</feature>
<evidence type="ECO:0000256" key="1">
    <source>
        <dbReference type="ARBA" id="ARBA00009778"/>
    </source>
</evidence>
<evidence type="ECO:0000313" key="6">
    <source>
        <dbReference type="Proteomes" id="UP001418222"/>
    </source>
</evidence>
<protein>
    <submittedName>
        <fullName evidence="5">Uncharacterized protein</fullName>
    </submittedName>
</protein>
<evidence type="ECO:0000313" key="5">
    <source>
        <dbReference type="EMBL" id="KAK8935654.1"/>
    </source>
</evidence>
<comment type="similarity">
    <text evidence="1">Belongs to the ICR family.</text>
</comment>
<keyword evidence="2 3" id="KW-0175">Coiled coil</keyword>
<feature type="compositionally biased region" description="Polar residues" evidence="4">
    <location>
        <begin position="15"/>
        <end position="31"/>
    </location>
</feature>
<evidence type="ECO:0000256" key="3">
    <source>
        <dbReference type="SAM" id="Coils"/>
    </source>
</evidence>
<feature type="coiled-coil region" evidence="3">
    <location>
        <begin position="211"/>
        <end position="238"/>
    </location>
</feature>
<feature type="coiled-coil region" evidence="3">
    <location>
        <begin position="346"/>
        <end position="380"/>
    </location>
</feature>
<reference evidence="5 6" key="1">
    <citation type="journal article" date="2022" name="Nat. Plants">
        <title>Genomes of leafy and leafless Platanthera orchids illuminate the evolution of mycoheterotrophy.</title>
        <authorList>
            <person name="Li M.H."/>
            <person name="Liu K.W."/>
            <person name="Li Z."/>
            <person name="Lu H.C."/>
            <person name="Ye Q.L."/>
            <person name="Zhang D."/>
            <person name="Wang J.Y."/>
            <person name="Li Y.F."/>
            <person name="Zhong Z.M."/>
            <person name="Liu X."/>
            <person name="Yu X."/>
            <person name="Liu D.K."/>
            <person name="Tu X.D."/>
            <person name="Liu B."/>
            <person name="Hao Y."/>
            <person name="Liao X.Y."/>
            <person name="Jiang Y.T."/>
            <person name="Sun W.H."/>
            <person name="Chen J."/>
            <person name="Chen Y.Q."/>
            <person name="Ai Y."/>
            <person name="Zhai J.W."/>
            <person name="Wu S.S."/>
            <person name="Zhou Z."/>
            <person name="Hsiao Y.Y."/>
            <person name="Wu W.L."/>
            <person name="Chen Y.Y."/>
            <person name="Lin Y.F."/>
            <person name="Hsu J.L."/>
            <person name="Li C.Y."/>
            <person name="Wang Z.W."/>
            <person name="Zhao X."/>
            <person name="Zhong W.Y."/>
            <person name="Ma X.K."/>
            <person name="Ma L."/>
            <person name="Huang J."/>
            <person name="Chen G.Z."/>
            <person name="Huang M.Z."/>
            <person name="Huang L."/>
            <person name="Peng D.H."/>
            <person name="Luo Y.B."/>
            <person name="Zou S.Q."/>
            <person name="Chen S.P."/>
            <person name="Lan S."/>
            <person name="Tsai W.C."/>
            <person name="Van de Peer Y."/>
            <person name="Liu Z.J."/>
        </authorList>
    </citation>
    <scope>NUCLEOTIDE SEQUENCE [LARGE SCALE GENOMIC DNA]</scope>
    <source>
        <strain evidence="5">Lor287</strain>
    </source>
</reference>
<dbReference type="PANTHER" id="PTHR34224">
    <property type="entry name" value="INTERACTOR OF CONSTITUTIVE ACTIVE ROPS 2, CHLOROPLASTIC-RELATED"/>
    <property type="match status" value="1"/>
</dbReference>
<dbReference type="AlphaFoldDB" id="A0AAP0BCL6"/>
<evidence type="ECO:0000256" key="4">
    <source>
        <dbReference type="SAM" id="MobiDB-lite"/>
    </source>
</evidence>
<dbReference type="PANTHER" id="PTHR34224:SF4">
    <property type="entry name" value="INTERACTOR OF CONSTITUTIVE ACTIVE ROPS 2, CHLOROPLASTIC"/>
    <property type="match status" value="1"/>
</dbReference>
<feature type="coiled-coil region" evidence="3">
    <location>
        <begin position="55"/>
        <end position="82"/>
    </location>
</feature>
<dbReference type="EMBL" id="JBBWWQ010000011">
    <property type="protein sequence ID" value="KAK8935654.1"/>
    <property type="molecule type" value="Genomic_DNA"/>
</dbReference>
<gene>
    <name evidence="5" type="ORF">KSP39_PZI013342</name>
</gene>
<organism evidence="5 6">
    <name type="scientific">Platanthera zijinensis</name>
    <dbReference type="NCBI Taxonomy" id="2320716"/>
    <lineage>
        <taxon>Eukaryota</taxon>
        <taxon>Viridiplantae</taxon>
        <taxon>Streptophyta</taxon>
        <taxon>Embryophyta</taxon>
        <taxon>Tracheophyta</taxon>
        <taxon>Spermatophyta</taxon>
        <taxon>Magnoliopsida</taxon>
        <taxon>Liliopsida</taxon>
        <taxon>Asparagales</taxon>
        <taxon>Orchidaceae</taxon>
        <taxon>Orchidoideae</taxon>
        <taxon>Orchideae</taxon>
        <taxon>Orchidinae</taxon>
        <taxon>Platanthera</taxon>
    </lineage>
</organism>
<accession>A0AAP0BCL6</accession>
<feature type="coiled-coil region" evidence="3">
    <location>
        <begin position="275"/>
        <end position="309"/>
    </location>
</feature>
<dbReference type="Proteomes" id="UP001418222">
    <property type="component" value="Unassembled WGS sequence"/>
</dbReference>